<reference evidence="1 2" key="1">
    <citation type="journal article" date="2003" name="Proc. Natl. Acad. Sci. U.S.A.">
        <title>Genome sequence of the cyanobacterium Prochlorococcus marinus SS120, a nearly minimal oxyphototrophic genome.</title>
        <authorList>
            <person name="Dufresne A."/>
            <person name="Salanoubat M."/>
            <person name="Partensky F."/>
            <person name="Artiguenave F."/>
            <person name="Axmann I.M."/>
            <person name="Barbe V."/>
            <person name="Duprat S."/>
            <person name="Galperin M.Y."/>
            <person name="Koonin E.V."/>
            <person name="Le Gall F."/>
            <person name="Makarova K.S."/>
            <person name="Ostrowski M."/>
            <person name="Oztas S."/>
            <person name="Robert C."/>
            <person name="Rogozin I.B."/>
            <person name="Scanlan D.J."/>
            <person name="Tandeau de Marsac N."/>
            <person name="Weissenbach J."/>
            <person name="Wincker P."/>
            <person name="Wolf Y.I."/>
            <person name="Hess W.R."/>
        </authorList>
    </citation>
    <scope>NUCLEOTIDE SEQUENCE [LARGE SCALE GENOMIC DNA]</scope>
    <source>
        <strain evidence="2">SARG / CCMP1375 / SS120</strain>
    </source>
</reference>
<proteinExistence type="predicted"/>
<evidence type="ECO:0000313" key="1">
    <source>
        <dbReference type="EMBL" id="AAP99638.1"/>
    </source>
</evidence>
<organism evidence="1 2">
    <name type="scientific">Prochlorococcus marinus (strain SARG / CCMP1375 / SS120)</name>
    <dbReference type="NCBI Taxonomy" id="167539"/>
    <lineage>
        <taxon>Bacteria</taxon>
        <taxon>Bacillati</taxon>
        <taxon>Cyanobacteriota</taxon>
        <taxon>Cyanophyceae</taxon>
        <taxon>Synechococcales</taxon>
        <taxon>Prochlorococcaceae</taxon>
        <taxon>Prochlorococcus</taxon>
    </lineage>
</organism>
<keyword evidence="2" id="KW-1185">Reference proteome</keyword>
<name>Q7VCZ6_PROMA</name>
<dbReference type="OrthoDB" id="540883at2"/>
<accession>Q7VCZ6</accession>
<evidence type="ECO:0000313" key="2">
    <source>
        <dbReference type="Proteomes" id="UP000001420"/>
    </source>
</evidence>
<dbReference type="eggNOG" id="COG3380">
    <property type="taxonomic scope" value="Bacteria"/>
</dbReference>
<dbReference type="Proteomes" id="UP000001420">
    <property type="component" value="Chromosome"/>
</dbReference>
<dbReference type="KEGG" id="pma:Pro_0593"/>
<dbReference type="RefSeq" id="WP_011124746.1">
    <property type="nucleotide sequence ID" value="NC_005042.1"/>
</dbReference>
<dbReference type="HOGENOM" id="CLU_137424_1_0_3"/>
<sequence length="116" mass="13411">MNIFSLLLSFLISITPSESFYCDGDPLTVVIRNNLNGDFELVTDLEKLDQGSFIVLDWKDVSLMLPISFQKNEISFTDKKWLWSYQDNERGLHQDSPRFAQRLPSGEVVEHECKLP</sequence>
<protein>
    <recommendedName>
        <fullName evidence="3">C-type lysozyme inhibitor domain-containing protein</fullName>
    </recommendedName>
</protein>
<dbReference type="PATRIC" id="fig|167539.5.peg.609"/>
<dbReference type="EMBL" id="AE017126">
    <property type="protein sequence ID" value="AAP99638.1"/>
    <property type="molecule type" value="Genomic_DNA"/>
</dbReference>
<dbReference type="STRING" id="167539.Pro_0593"/>
<gene>
    <name evidence="1" type="ordered locus">Pro_0593</name>
</gene>
<evidence type="ECO:0008006" key="3">
    <source>
        <dbReference type="Google" id="ProtNLM"/>
    </source>
</evidence>
<dbReference type="AlphaFoldDB" id="Q7VCZ6"/>
<dbReference type="EnsemblBacteria" id="AAP99638">
    <property type="protein sequence ID" value="AAP99638"/>
    <property type="gene ID" value="Pro_0593"/>
</dbReference>